<evidence type="ECO:0000313" key="2">
    <source>
        <dbReference type="Proteomes" id="UP000270924"/>
    </source>
</evidence>
<dbReference type="Proteomes" id="UP000270924">
    <property type="component" value="Unassembled WGS sequence"/>
</dbReference>
<dbReference type="EMBL" id="UYWW01002608">
    <property type="protein sequence ID" value="VDM11969.1"/>
    <property type="molecule type" value="Genomic_DNA"/>
</dbReference>
<dbReference type="InParanoid" id="A0A3P7E7U6"/>
<evidence type="ECO:0000313" key="1">
    <source>
        <dbReference type="EMBL" id="VDM11969.1"/>
    </source>
</evidence>
<gene>
    <name evidence="1" type="ORF">WBA_LOCUS5355</name>
</gene>
<accession>A0A3P7E7U6</accession>
<proteinExistence type="predicted"/>
<protein>
    <submittedName>
        <fullName evidence="1">Uncharacterized protein</fullName>
    </submittedName>
</protein>
<name>A0A3P7E7U6_WUCBA</name>
<sequence>MWPEPRALRKVGAMRAHRAESRRAARHVGRPFERGFYGGSDAAKLVFGSDVPLHTGIRIAKGAKSEDKSLGGGCFFGVLSASKCVHVVGISAVFHSWAGAGFTARSTRTYAIGALRKCWNDKDYSENVGGNRERDGAAVLSPIPSRYPWGEREIYLRFAGTVLRSDEEVRQSWADVDECVRIVESWPQWKRDACHAILSPASIDQWDDECSDVGYTHPG</sequence>
<dbReference type="AlphaFoldDB" id="A0A3P7E7U6"/>
<reference evidence="1 2" key="1">
    <citation type="submission" date="2018-11" db="EMBL/GenBank/DDBJ databases">
        <authorList>
            <consortium name="Pathogen Informatics"/>
        </authorList>
    </citation>
    <scope>NUCLEOTIDE SEQUENCE [LARGE SCALE GENOMIC DNA]</scope>
</reference>
<organism evidence="1 2">
    <name type="scientific">Wuchereria bancrofti</name>
    <dbReference type="NCBI Taxonomy" id="6293"/>
    <lineage>
        <taxon>Eukaryota</taxon>
        <taxon>Metazoa</taxon>
        <taxon>Ecdysozoa</taxon>
        <taxon>Nematoda</taxon>
        <taxon>Chromadorea</taxon>
        <taxon>Rhabditida</taxon>
        <taxon>Spirurina</taxon>
        <taxon>Spiruromorpha</taxon>
        <taxon>Filarioidea</taxon>
        <taxon>Onchocercidae</taxon>
        <taxon>Wuchereria</taxon>
    </lineage>
</organism>
<keyword evidence="2" id="KW-1185">Reference proteome</keyword>